<feature type="domain" description="HD Cas3-type" evidence="10">
    <location>
        <begin position="15"/>
        <end position="215"/>
    </location>
</feature>
<dbReference type="KEGG" id="cyc:PCC7424_2438"/>
<keyword evidence="4" id="KW-0479">Metal-binding</keyword>
<evidence type="ECO:0000256" key="6">
    <source>
        <dbReference type="ARBA" id="ARBA00022801"/>
    </source>
</evidence>
<keyword evidence="7" id="KW-0347">Helicase</keyword>
<dbReference type="HOGENOM" id="CLU_013924_1_0_3"/>
<gene>
    <name evidence="11" type="ordered locus">PCC7424_2438</name>
</gene>
<keyword evidence="9" id="KW-0051">Antiviral defense</keyword>
<dbReference type="EMBL" id="CP001291">
    <property type="protein sequence ID" value="ACK70858.1"/>
    <property type="molecule type" value="Genomic_DNA"/>
</dbReference>
<dbReference type="Gene3D" id="1.10.3210.30">
    <property type="match status" value="1"/>
</dbReference>
<dbReference type="eggNOG" id="COG1203">
    <property type="taxonomic scope" value="Bacteria"/>
</dbReference>
<dbReference type="InterPro" id="IPR006483">
    <property type="entry name" value="CRISPR-assoc_Cas3_HD"/>
</dbReference>
<sequence>MMDSLLLWAKLDKKNSEIYHPPLFHLIDTATVTKALLTKGLSPYLVSRLSESLEINHESLLQFAPFLSGSHDLGKIAPDFQFQNDQGSEIAKKLMGESSYSLWQKNRERNKILHGTITAVTLPEYLENFGLDSIIAEELAVITGGHHGIFPHPNDIKNAKYSKSNIGKKHWIKLRKETVDELVKYTKIEKKDFPTKLTPASKIILAGLITLSDWIASNQAWFRPCSNKPLEEYVKTIDEKVDKALRESGWIGWESHDSTLPSKKLFNYIKEFEPRHLQEEIEKKMPELQDKPFLLIIEGPTGEGKTEGSIIVAEWCGVSGGIARGAYFALPTQATSNELYKRISQYLRNRYPLQKVPFHLVHSNAQLSDTFSETIICRLDQVYDEDKHPPGVIANEWFTYRKRPLLSPWGTGTIDQALMGILRSKHNFVRLFGLAGKTVILDEIHAYDAYTSTLIEWLLEWLAALGSPVVAMSATLSQKQRETFVAAYSRGFGESAPILNQCPYPRLTICSPKIEQNKVISFNISKLNASRKIRFEWIDEAQIPQILENSLKQGGTAAILRTQIAWAQQTYQDLIPSTFSKDERILLHSRFLHIDRKQQEKRCLAVYGKEVDKTKVRPRSACAATQIIEQSLDLDFDLMISDLAPIDLLLQRIGRIWRHDRVRPTGITEPLLYLIRPKFKDDLPDFDFIVEKFIYERHLLLRTWDVLNSLDGYLEPFKFIDSKTRQIDYLIEQVYDFSHPPLASLNSATQDDWNSSQAKLESQIISEQRLARNRNLPHVNQQPEAWELTHRPENADLVTRLTPRTVTVVLAQETARGLILPRSRSKRQIHPNRKPTKEEVKDILDHSVNLTKRGLVDQLEALPTESGWIQNTLLRNVKLLRLQNGYYSEIPNWQISLNDELGVITTQI</sequence>
<dbReference type="Pfam" id="PF18019">
    <property type="entry name" value="Cas3_HD"/>
    <property type="match status" value="1"/>
</dbReference>
<dbReference type="NCBIfam" id="TIGR01587">
    <property type="entry name" value="cas3_core"/>
    <property type="match status" value="1"/>
</dbReference>
<keyword evidence="8" id="KW-0067">ATP-binding</keyword>
<evidence type="ECO:0000256" key="5">
    <source>
        <dbReference type="ARBA" id="ARBA00022741"/>
    </source>
</evidence>
<dbReference type="GO" id="GO:0004518">
    <property type="term" value="F:nuclease activity"/>
    <property type="evidence" value="ECO:0007669"/>
    <property type="project" value="UniProtKB-KW"/>
</dbReference>
<evidence type="ECO:0000313" key="11">
    <source>
        <dbReference type="EMBL" id="ACK70858.1"/>
    </source>
</evidence>
<dbReference type="SUPFAM" id="SSF52540">
    <property type="entry name" value="P-loop containing nucleoside triphosphate hydrolases"/>
    <property type="match status" value="1"/>
</dbReference>
<dbReference type="GO" id="GO:0051607">
    <property type="term" value="P:defense response to virus"/>
    <property type="evidence" value="ECO:0007669"/>
    <property type="project" value="UniProtKB-KW"/>
</dbReference>
<evidence type="ECO:0000256" key="7">
    <source>
        <dbReference type="ARBA" id="ARBA00022806"/>
    </source>
</evidence>
<evidence type="ECO:0000256" key="9">
    <source>
        <dbReference type="ARBA" id="ARBA00023118"/>
    </source>
</evidence>
<organism evidence="11 12">
    <name type="scientific">Gloeothece citriformis (strain PCC 7424)</name>
    <name type="common">Cyanothece sp. (strain PCC 7424)</name>
    <dbReference type="NCBI Taxonomy" id="65393"/>
    <lineage>
        <taxon>Bacteria</taxon>
        <taxon>Bacillati</taxon>
        <taxon>Cyanobacteriota</taxon>
        <taxon>Cyanophyceae</taxon>
        <taxon>Oscillatoriophycideae</taxon>
        <taxon>Chroococcales</taxon>
        <taxon>Aphanothecaceae</taxon>
        <taxon>Gloeothece</taxon>
        <taxon>Gloeothece citriformis</taxon>
    </lineage>
</organism>
<dbReference type="CDD" id="cd09641">
    <property type="entry name" value="Cas3''_I"/>
    <property type="match status" value="1"/>
</dbReference>
<evidence type="ECO:0000313" key="12">
    <source>
        <dbReference type="Proteomes" id="UP000002384"/>
    </source>
</evidence>
<name>B7KJ22_GLOC7</name>
<evidence type="ECO:0000256" key="2">
    <source>
        <dbReference type="ARBA" id="ARBA00009046"/>
    </source>
</evidence>
<dbReference type="Pfam" id="PF22590">
    <property type="entry name" value="Cas3-like_C_2"/>
    <property type="match status" value="1"/>
</dbReference>
<keyword evidence="6" id="KW-0378">Hydrolase</keyword>
<keyword evidence="5" id="KW-0547">Nucleotide-binding</keyword>
<comment type="similarity">
    <text evidence="2">In the central section; belongs to the CRISPR-associated helicase Cas3 family.</text>
</comment>
<dbReference type="Proteomes" id="UP000002384">
    <property type="component" value="Chromosome"/>
</dbReference>
<evidence type="ECO:0000256" key="4">
    <source>
        <dbReference type="ARBA" id="ARBA00022723"/>
    </source>
</evidence>
<dbReference type="Gene3D" id="3.40.50.300">
    <property type="entry name" value="P-loop containing nucleotide triphosphate hydrolases"/>
    <property type="match status" value="1"/>
</dbReference>
<comment type="similarity">
    <text evidence="1">In the N-terminal section; belongs to the CRISPR-associated nuclease Cas3-HD family.</text>
</comment>
<keyword evidence="12" id="KW-1185">Reference proteome</keyword>
<keyword evidence="3" id="KW-0540">Nuclease</keyword>
<dbReference type="InterPro" id="IPR041372">
    <property type="entry name" value="Cas3_C"/>
</dbReference>
<dbReference type="PROSITE" id="PS51643">
    <property type="entry name" value="HD_CAS3"/>
    <property type="match status" value="1"/>
</dbReference>
<dbReference type="GO" id="GO:0016787">
    <property type="term" value="F:hydrolase activity"/>
    <property type="evidence" value="ECO:0007669"/>
    <property type="project" value="UniProtKB-KW"/>
</dbReference>
<dbReference type="CDD" id="cd17930">
    <property type="entry name" value="DEXHc_cas3"/>
    <property type="match status" value="1"/>
</dbReference>
<dbReference type="InterPro" id="IPR038257">
    <property type="entry name" value="CRISPR-assoc_Cas3_HD_sf"/>
</dbReference>
<evidence type="ECO:0000256" key="1">
    <source>
        <dbReference type="ARBA" id="ARBA00006847"/>
    </source>
</evidence>
<dbReference type="NCBIfam" id="TIGR01596">
    <property type="entry name" value="cas3_HD"/>
    <property type="match status" value="1"/>
</dbReference>
<dbReference type="InterPro" id="IPR027417">
    <property type="entry name" value="P-loop_NTPase"/>
</dbReference>
<dbReference type="GO" id="GO:0005524">
    <property type="term" value="F:ATP binding"/>
    <property type="evidence" value="ECO:0007669"/>
    <property type="project" value="UniProtKB-KW"/>
</dbReference>
<dbReference type="STRING" id="65393.PCC7424_2438"/>
<protein>
    <submittedName>
        <fullName evidence="11">CRISPR-associated helicase Cas3</fullName>
    </submittedName>
</protein>
<dbReference type="InterPro" id="IPR006474">
    <property type="entry name" value="Helicase_Cas3_CRISPR-ass_core"/>
</dbReference>
<proteinExistence type="inferred from homology"/>
<dbReference type="OrthoDB" id="9810236at2"/>
<dbReference type="AlphaFoldDB" id="B7KJ22"/>
<dbReference type="Pfam" id="PF18395">
    <property type="entry name" value="Cas3_C"/>
    <property type="match status" value="1"/>
</dbReference>
<dbReference type="InterPro" id="IPR054712">
    <property type="entry name" value="Cas3-like_dom"/>
</dbReference>
<evidence type="ECO:0000256" key="8">
    <source>
        <dbReference type="ARBA" id="ARBA00022840"/>
    </source>
</evidence>
<evidence type="ECO:0000259" key="10">
    <source>
        <dbReference type="PROSITE" id="PS51643"/>
    </source>
</evidence>
<evidence type="ECO:0000256" key="3">
    <source>
        <dbReference type="ARBA" id="ARBA00022722"/>
    </source>
</evidence>
<dbReference type="GO" id="GO:0004386">
    <property type="term" value="F:helicase activity"/>
    <property type="evidence" value="ECO:0007669"/>
    <property type="project" value="UniProtKB-KW"/>
</dbReference>
<accession>B7KJ22</accession>
<dbReference type="RefSeq" id="WP_015954462.1">
    <property type="nucleotide sequence ID" value="NC_011729.1"/>
</dbReference>
<reference evidence="12" key="1">
    <citation type="journal article" date="2011" name="MBio">
        <title>Novel metabolic attributes of the genus Cyanothece, comprising a group of unicellular nitrogen-fixing Cyanobacteria.</title>
        <authorList>
            <person name="Bandyopadhyay A."/>
            <person name="Elvitigala T."/>
            <person name="Welsh E."/>
            <person name="Stockel J."/>
            <person name="Liberton M."/>
            <person name="Min H."/>
            <person name="Sherman L.A."/>
            <person name="Pakrasi H.B."/>
        </authorList>
    </citation>
    <scope>NUCLEOTIDE SEQUENCE [LARGE SCALE GENOMIC DNA]</scope>
    <source>
        <strain evidence="12">PCC 7424</strain>
    </source>
</reference>
<dbReference type="GO" id="GO:0046872">
    <property type="term" value="F:metal ion binding"/>
    <property type="evidence" value="ECO:0007669"/>
    <property type="project" value="UniProtKB-KW"/>
</dbReference>